<sequence length="110" mass="11439">MTRYLIGPILAGLLPVAAMAQGDPQAGKTASGACAACHGRDGIAMAPDAPNLAGQPADYLAEQLRAYRDGDRTHEQMSLIANGLEEAEIDDIAAYFAAIEVTATIPDDPQ</sequence>
<protein>
    <submittedName>
        <fullName evidence="9">Cytochrome c553</fullName>
    </submittedName>
</protein>
<keyword evidence="3 6" id="KW-0479">Metal-binding</keyword>
<dbReference type="EMBL" id="JACIBX010000006">
    <property type="protein sequence ID" value="MBB3712367.1"/>
    <property type="molecule type" value="Genomic_DNA"/>
</dbReference>
<dbReference type="RefSeq" id="WP_183472359.1">
    <property type="nucleotide sequence ID" value="NZ_JACIBX010000006.1"/>
</dbReference>
<dbReference type="PANTHER" id="PTHR33751:SF9">
    <property type="entry name" value="CYTOCHROME C4"/>
    <property type="match status" value="1"/>
</dbReference>
<keyword evidence="2 6" id="KW-0349">Heme</keyword>
<keyword evidence="1" id="KW-0813">Transport</keyword>
<evidence type="ECO:0000256" key="5">
    <source>
        <dbReference type="ARBA" id="ARBA00023004"/>
    </source>
</evidence>
<evidence type="ECO:0000256" key="2">
    <source>
        <dbReference type="ARBA" id="ARBA00022617"/>
    </source>
</evidence>
<evidence type="ECO:0000313" key="9">
    <source>
        <dbReference type="EMBL" id="MBB3712367.1"/>
    </source>
</evidence>
<evidence type="ECO:0000256" key="6">
    <source>
        <dbReference type="PROSITE-ProRule" id="PRU00433"/>
    </source>
</evidence>
<dbReference type="PROSITE" id="PS51007">
    <property type="entry name" value="CYTC"/>
    <property type="match status" value="1"/>
</dbReference>
<dbReference type="SUPFAM" id="SSF46626">
    <property type="entry name" value="Cytochrome c"/>
    <property type="match status" value="1"/>
</dbReference>
<feature type="chain" id="PRO_5046343556" evidence="7">
    <location>
        <begin position="21"/>
        <end position="110"/>
    </location>
</feature>
<organism evidence="9 10">
    <name type="scientific">Limimaricola variabilis</name>
    <dbReference type="NCBI Taxonomy" id="1492771"/>
    <lineage>
        <taxon>Bacteria</taxon>
        <taxon>Pseudomonadati</taxon>
        <taxon>Pseudomonadota</taxon>
        <taxon>Alphaproteobacteria</taxon>
        <taxon>Rhodobacterales</taxon>
        <taxon>Paracoccaceae</taxon>
        <taxon>Limimaricola</taxon>
    </lineage>
</organism>
<dbReference type="Gene3D" id="1.10.760.10">
    <property type="entry name" value="Cytochrome c-like domain"/>
    <property type="match status" value="1"/>
</dbReference>
<keyword evidence="5 6" id="KW-0408">Iron</keyword>
<feature type="signal peptide" evidence="7">
    <location>
        <begin position="1"/>
        <end position="20"/>
    </location>
</feature>
<dbReference type="Proteomes" id="UP000576152">
    <property type="component" value="Unassembled WGS sequence"/>
</dbReference>
<dbReference type="Pfam" id="PF00034">
    <property type="entry name" value="Cytochrom_C"/>
    <property type="match status" value="1"/>
</dbReference>
<dbReference type="InterPro" id="IPR050597">
    <property type="entry name" value="Cytochrome_c_Oxidase_Subunit"/>
</dbReference>
<dbReference type="InterPro" id="IPR009056">
    <property type="entry name" value="Cyt_c-like_dom"/>
</dbReference>
<evidence type="ECO:0000256" key="4">
    <source>
        <dbReference type="ARBA" id="ARBA00022982"/>
    </source>
</evidence>
<evidence type="ECO:0000256" key="3">
    <source>
        <dbReference type="ARBA" id="ARBA00022723"/>
    </source>
</evidence>
<evidence type="ECO:0000259" key="8">
    <source>
        <dbReference type="PROSITE" id="PS51007"/>
    </source>
</evidence>
<keyword evidence="4" id="KW-0249">Electron transport</keyword>
<gene>
    <name evidence="9" type="ORF">FHS00_001949</name>
</gene>
<dbReference type="InterPro" id="IPR036909">
    <property type="entry name" value="Cyt_c-like_dom_sf"/>
</dbReference>
<comment type="caution">
    <text evidence="9">The sequence shown here is derived from an EMBL/GenBank/DDBJ whole genome shotgun (WGS) entry which is preliminary data.</text>
</comment>
<evidence type="ECO:0000256" key="7">
    <source>
        <dbReference type="SAM" id="SignalP"/>
    </source>
</evidence>
<dbReference type="PANTHER" id="PTHR33751">
    <property type="entry name" value="CBB3-TYPE CYTOCHROME C OXIDASE SUBUNIT FIXP"/>
    <property type="match status" value="1"/>
</dbReference>
<feature type="domain" description="Cytochrome c" evidence="8">
    <location>
        <begin position="22"/>
        <end position="100"/>
    </location>
</feature>
<name>A0ABR6HP88_9RHOB</name>
<proteinExistence type="predicted"/>
<keyword evidence="10" id="KW-1185">Reference proteome</keyword>
<accession>A0ABR6HP88</accession>
<evidence type="ECO:0000313" key="10">
    <source>
        <dbReference type="Proteomes" id="UP000576152"/>
    </source>
</evidence>
<keyword evidence="7" id="KW-0732">Signal</keyword>
<evidence type="ECO:0000256" key="1">
    <source>
        <dbReference type="ARBA" id="ARBA00022448"/>
    </source>
</evidence>
<reference evidence="9 10" key="1">
    <citation type="submission" date="2020-08" db="EMBL/GenBank/DDBJ databases">
        <title>Genomic Encyclopedia of Type Strains, Phase III (KMG-III): the genomes of soil and plant-associated and newly described type strains.</title>
        <authorList>
            <person name="Whitman W."/>
        </authorList>
    </citation>
    <scope>NUCLEOTIDE SEQUENCE [LARGE SCALE GENOMIC DNA]</scope>
    <source>
        <strain evidence="9 10">CECT 8572</strain>
    </source>
</reference>